<name>A0AAE3LL61_9FIRM</name>
<evidence type="ECO:0000313" key="3">
    <source>
        <dbReference type="Proteomes" id="UP001208131"/>
    </source>
</evidence>
<dbReference type="EMBL" id="JAOQJZ010000001">
    <property type="protein sequence ID" value="MCU6704671.1"/>
    <property type="molecule type" value="Genomic_DNA"/>
</dbReference>
<dbReference type="AlphaFoldDB" id="A0AAE3LL61"/>
<feature type="transmembrane region" description="Helical" evidence="1">
    <location>
        <begin position="30"/>
        <end position="48"/>
    </location>
</feature>
<dbReference type="Pfam" id="PF06541">
    <property type="entry name" value="ABC_trans_CmpB"/>
    <property type="match status" value="1"/>
</dbReference>
<reference evidence="2 3" key="1">
    <citation type="journal article" date="2021" name="ISME Commun">
        <title>Automated analysis of genomic sequences facilitates high-throughput and comprehensive description of bacteria.</title>
        <authorList>
            <person name="Hitch T.C.A."/>
        </authorList>
    </citation>
    <scope>NUCLEOTIDE SEQUENCE [LARGE SCALE GENOMIC DNA]</scope>
    <source>
        <strain evidence="2 3">Sanger_31</strain>
    </source>
</reference>
<dbReference type="RefSeq" id="WP_267300305.1">
    <property type="nucleotide sequence ID" value="NZ_JAOQJZ010000001.1"/>
</dbReference>
<keyword evidence="1" id="KW-0812">Transmembrane</keyword>
<evidence type="ECO:0000313" key="2">
    <source>
        <dbReference type="EMBL" id="MCU6704671.1"/>
    </source>
</evidence>
<organism evidence="2 3">
    <name type="scientific">Hominimerdicola aceti</name>
    <dbReference type="NCBI Taxonomy" id="2981726"/>
    <lineage>
        <taxon>Bacteria</taxon>
        <taxon>Bacillati</taxon>
        <taxon>Bacillota</taxon>
        <taxon>Clostridia</taxon>
        <taxon>Eubacteriales</taxon>
        <taxon>Oscillospiraceae</taxon>
        <taxon>Hominimerdicola</taxon>
    </lineage>
</organism>
<sequence>MAAKMYKILTLFSVGAICYGFMEILNRGYSHITMGVLGGTSMLVIHIMNGERRRGVSLLSVLTVSAAFITAIEFLAGEYLNRYLGMGIWSYEEVPLNFDGQICLPFAFLWFGLSYIGVLADNFIRRHIFKEYPVIVKRGKEKIPAAVG</sequence>
<feature type="transmembrane region" description="Helical" evidence="1">
    <location>
        <begin position="55"/>
        <end position="76"/>
    </location>
</feature>
<keyword evidence="1" id="KW-0472">Membrane</keyword>
<keyword evidence="3" id="KW-1185">Reference proteome</keyword>
<dbReference type="InterPro" id="IPR010540">
    <property type="entry name" value="CmpB_TMEM229"/>
</dbReference>
<gene>
    <name evidence="2" type="ORF">OCV57_01855</name>
</gene>
<evidence type="ECO:0000256" key="1">
    <source>
        <dbReference type="SAM" id="Phobius"/>
    </source>
</evidence>
<proteinExistence type="predicted"/>
<protein>
    <submittedName>
        <fullName evidence="2">ABC transporter permease</fullName>
    </submittedName>
</protein>
<keyword evidence="1" id="KW-1133">Transmembrane helix</keyword>
<dbReference type="Proteomes" id="UP001208131">
    <property type="component" value="Unassembled WGS sequence"/>
</dbReference>
<comment type="caution">
    <text evidence="2">The sequence shown here is derived from an EMBL/GenBank/DDBJ whole genome shotgun (WGS) entry which is preliminary data.</text>
</comment>
<feature type="transmembrane region" description="Helical" evidence="1">
    <location>
        <begin position="96"/>
        <end position="120"/>
    </location>
</feature>
<accession>A0AAE3LL61</accession>